<feature type="transmembrane region" description="Helical" evidence="5">
    <location>
        <begin position="210"/>
        <end position="230"/>
    </location>
</feature>
<feature type="transmembrane region" description="Helical" evidence="5">
    <location>
        <begin position="333"/>
        <end position="352"/>
    </location>
</feature>
<feature type="region of interest" description="Disordered" evidence="4">
    <location>
        <begin position="1"/>
        <end position="31"/>
    </location>
</feature>
<feature type="transmembrane region" description="Helical" evidence="5">
    <location>
        <begin position="358"/>
        <end position="378"/>
    </location>
</feature>
<evidence type="ECO:0000256" key="3">
    <source>
        <dbReference type="ARBA" id="ARBA00023136"/>
    </source>
</evidence>
<feature type="transmembrane region" description="Helical" evidence="5">
    <location>
        <begin position="138"/>
        <end position="159"/>
    </location>
</feature>
<dbReference type="InterPro" id="IPR036259">
    <property type="entry name" value="MFS_trans_sf"/>
</dbReference>
<evidence type="ECO:0000256" key="5">
    <source>
        <dbReference type="SAM" id="Phobius"/>
    </source>
</evidence>
<keyword evidence="3 5" id="KW-0472">Membrane</keyword>
<reference evidence="6 7" key="1">
    <citation type="submission" date="2019-02" db="EMBL/GenBank/DDBJ databases">
        <title>Deep-cultivation of Planctomycetes and their phenomic and genomic characterization uncovers novel biology.</title>
        <authorList>
            <person name="Wiegand S."/>
            <person name="Jogler M."/>
            <person name="Boedeker C."/>
            <person name="Pinto D."/>
            <person name="Vollmers J."/>
            <person name="Rivas-Marin E."/>
            <person name="Kohn T."/>
            <person name="Peeters S.H."/>
            <person name="Heuer A."/>
            <person name="Rast P."/>
            <person name="Oberbeckmann S."/>
            <person name="Bunk B."/>
            <person name="Jeske O."/>
            <person name="Meyerdierks A."/>
            <person name="Storesund J.E."/>
            <person name="Kallscheuer N."/>
            <person name="Luecker S."/>
            <person name="Lage O.M."/>
            <person name="Pohl T."/>
            <person name="Merkel B.J."/>
            <person name="Hornburger P."/>
            <person name="Mueller R.-W."/>
            <person name="Bruemmer F."/>
            <person name="Labrenz M."/>
            <person name="Spormann A.M."/>
            <person name="Op Den Camp H."/>
            <person name="Overmann J."/>
            <person name="Amann R."/>
            <person name="Jetten M.S.M."/>
            <person name="Mascher T."/>
            <person name="Medema M.H."/>
            <person name="Devos D.P."/>
            <person name="Kaster A.-K."/>
            <person name="Ovreas L."/>
            <person name="Rohde M."/>
            <person name="Galperin M.Y."/>
            <person name="Jogler C."/>
        </authorList>
    </citation>
    <scope>NUCLEOTIDE SEQUENCE [LARGE SCALE GENOMIC DNA]</scope>
    <source>
        <strain evidence="6 7">Pla108</strain>
    </source>
</reference>
<comment type="caution">
    <text evidence="6">The sequence shown here is derived from an EMBL/GenBank/DDBJ whole genome shotgun (WGS) entry which is preliminary data.</text>
</comment>
<feature type="transmembrane region" description="Helical" evidence="5">
    <location>
        <begin position="390"/>
        <end position="410"/>
    </location>
</feature>
<feature type="transmembrane region" description="Helical" evidence="5">
    <location>
        <begin position="416"/>
        <end position="437"/>
    </location>
</feature>
<proteinExistence type="predicted"/>
<dbReference type="PANTHER" id="PTHR23526:SF1">
    <property type="entry name" value="MAJOR FACILITATOR SUPERFAMILY MFS_1"/>
    <property type="match status" value="1"/>
</dbReference>
<organism evidence="6 7">
    <name type="scientific">Botrimarina colliarenosi</name>
    <dbReference type="NCBI Taxonomy" id="2528001"/>
    <lineage>
        <taxon>Bacteria</taxon>
        <taxon>Pseudomonadati</taxon>
        <taxon>Planctomycetota</taxon>
        <taxon>Planctomycetia</taxon>
        <taxon>Pirellulales</taxon>
        <taxon>Lacipirellulaceae</taxon>
        <taxon>Botrimarina</taxon>
    </lineage>
</organism>
<feature type="compositionally biased region" description="Pro residues" evidence="4">
    <location>
        <begin position="1"/>
        <end position="12"/>
    </location>
</feature>
<dbReference type="AlphaFoldDB" id="A0A5C6AJY4"/>
<evidence type="ECO:0000256" key="1">
    <source>
        <dbReference type="ARBA" id="ARBA00022692"/>
    </source>
</evidence>
<dbReference type="EMBL" id="SJPR01000001">
    <property type="protein sequence ID" value="TWT99558.1"/>
    <property type="molecule type" value="Genomic_DNA"/>
</dbReference>
<dbReference type="Pfam" id="PF07690">
    <property type="entry name" value="MFS_1"/>
    <property type="match status" value="1"/>
</dbReference>
<dbReference type="SUPFAM" id="SSF103473">
    <property type="entry name" value="MFS general substrate transporter"/>
    <property type="match status" value="1"/>
</dbReference>
<dbReference type="PANTHER" id="PTHR23526">
    <property type="entry name" value="INTEGRAL MEMBRANE TRANSPORT PROTEIN-RELATED"/>
    <property type="match status" value="1"/>
</dbReference>
<protein>
    <submittedName>
        <fullName evidence="6">Major Facilitator Superfamily protein</fullName>
    </submittedName>
</protein>
<feature type="transmembrane region" description="Helical" evidence="5">
    <location>
        <begin position="300"/>
        <end position="321"/>
    </location>
</feature>
<keyword evidence="7" id="KW-1185">Reference proteome</keyword>
<sequence>MSRVVPPPPTAPAPIGQSPSAPAGSDEHGGVPGSESRNFFLLVAHQVFFRVGWVFKTESIVMPYFLDVIGGGPVLRSWLMVLNRIGASVPPTLYARRLKLMRQKRWSLMATTIGSGVPFAAMSVLWASGAWREADGGVAWWTKWYFLAMYAWFFVVTGLNQLSIQTVQGKLVRAERRGRLFTTGVLFGCPLAILAVVMLMPRWLALPDGGFAWIFAAPGVAFLLSGLMMLGVRETDDDFTEVHEAGWRRFRRAAWLAFEEPKLRGVAIAAALYSSAFALFPHYATLAREAAGAGFDIQSLVTWTVTQHSAVAVVSLLAGPIADRFGARHAVQMTMLGAALAPITAIVLATTGDAGGGQLFWLVFLPLGFTPVTNKMLLNYTLELVDREHHTLYTSAVGLCLAVPVIGGSLLAGVLIGWLGVVPVFTMGAVVMLLAFAQTLRLAEPRRQSV</sequence>
<dbReference type="Gene3D" id="1.20.1250.20">
    <property type="entry name" value="MFS general substrate transporter like domains"/>
    <property type="match status" value="1"/>
</dbReference>
<evidence type="ECO:0000256" key="4">
    <source>
        <dbReference type="SAM" id="MobiDB-lite"/>
    </source>
</evidence>
<keyword evidence="2 5" id="KW-1133">Transmembrane helix</keyword>
<evidence type="ECO:0000256" key="2">
    <source>
        <dbReference type="ARBA" id="ARBA00022989"/>
    </source>
</evidence>
<dbReference type="InterPro" id="IPR052528">
    <property type="entry name" value="Sugar_transport-like"/>
</dbReference>
<evidence type="ECO:0000313" key="7">
    <source>
        <dbReference type="Proteomes" id="UP000317421"/>
    </source>
</evidence>
<gene>
    <name evidence="6" type="ORF">Pla108_05010</name>
</gene>
<accession>A0A5C6AJY4</accession>
<keyword evidence="1 5" id="KW-0812">Transmembrane</keyword>
<dbReference type="GO" id="GO:0022857">
    <property type="term" value="F:transmembrane transporter activity"/>
    <property type="evidence" value="ECO:0007669"/>
    <property type="project" value="InterPro"/>
</dbReference>
<dbReference type="OrthoDB" id="238795at2"/>
<feature type="transmembrane region" description="Helical" evidence="5">
    <location>
        <begin position="261"/>
        <end position="280"/>
    </location>
</feature>
<feature type="transmembrane region" description="Helical" evidence="5">
    <location>
        <begin position="106"/>
        <end position="126"/>
    </location>
</feature>
<dbReference type="InterPro" id="IPR011701">
    <property type="entry name" value="MFS"/>
</dbReference>
<feature type="transmembrane region" description="Helical" evidence="5">
    <location>
        <begin position="180"/>
        <end position="204"/>
    </location>
</feature>
<dbReference type="RefSeq" id="WP_146442471.1">
    <property type="nucleotide sequence ID" value="NZ_SJPR01000001.1"/>
</dbReference>
<dbReference type="Proteomes" id="UP000317421">
    <property type="component" value="Unassembled WGS sequence"/>
</dbReference>
<name>A0A5C6AJY4_9BACT</name>
<evidence type="ECO:0000313" key="6">
    <source>
        <dbReference type="EMBL" id="TWT99558.1"/>
    </source>
</evidence>